<keyword evidence="2" id="KW-1185">Reference proteome</keyword>
<evidence type="ECO:0000313" key="2">
    <source>
        <dbReference type="Proteomes" id="UP000198406"/>
    </source>
</evidence>
<name>A0A1Z5JER7_FISSO</name>
<dbReference type="InParanoid" id="A0A1Z5JER7"/>
<dbReference type="Proteomes" id="UP000198406">
    <property type="component" value="Unassembled WGS sequence"/>
</dbReference>
<gene>
    <name evidence="1" type="ORF">FisN_24Hh076</name>
</gene>
<evidence type="ECO:0000313" key="1">
    <source>
        <dbReference type="EMBL" id="GAX12500.1"/>
    </source>
</evidence>
<dbReference type="OrthoDB" id="411867at2759"/>
<comment type="caution">
    <text evidence="1">The sequence shown here is derived from an EMBL/GenBank/DDBJ whole genome shotgun (WGS) entry which is preliminary data.</text>
</comment>
<proteinExistence type="predicted"/>
<reference evidence="1 2" key="1">
    <citation type="journal article" date="2015" name="Plant Cell">
        <title>Oil accumulation by the oleaginous diatom Fistulifera solaris as revealed by the genome and transcriptome.</title>
        <authorList>
            <person name="Tanaka T."/>
            <person name="Maeda Y."/>
            <person name="Veluchamy A."/>
            <person name="Tanaka M."/>
            <person name="Abida H."/>
            <person name="Marechal E."/>
            <person name="Bowler C."/>
            <person name="Muto M."/>
            <person name="Sunaga Y."/>
            <person name="Tanaka M."/>
            <person name="Yoshino T."/>
            <person name="Taniguchi T."/>
            <person name="Fukuda Y."/>
            <person name="Nemoto M."/>
            <person name="Matsumoto M."/>
            <person name="Wong P.S."/>
            <person name="Aburatani S."/>
            <person name="Fujibuchi W."/>
        </authorList>
    </citation>
    <scope>NUCLEOTIDE SEQUENCE [LARGE SCALE GENOMIC DNA]</scope>
    <source>
        <strain evidence="1 2">JPCC DA0580</strain>
    </source>
</reference>
<accession>A0A1Z5JER7</accession>
<dbReference type="AlphaFoldDB" id="A0A1Z5JER7"/>
<protein>
    <recommendedName>
        <fullName evidence="3">Prolyl 4-hydroxylase alpha subunit Fe(2+) 2OG dioxygenase domain-containing protein</fullName>
    </recommendedName>
</protein>
<organism evidence="1 2">
    <name type="scientific">Fistulifera solaris</name>
    <name type="common">Oleaginous diatom</name>
    <dbReference type="NCBI Taxonomy" id="1519565"/>
    <lineage>
        <taxon>Eukaryota</taxon>
        <taxon>Sar</taxon>
        <taxon>Stramenopiles</taxon>
        <taxon>Ochrophyta</taxon>
        <taxon>Bacillariophyta</taxon>
        <taxon>Bacillariophyceae</taxon>
        <taxon>Bacillariophycidae</taxon>
        <taxon>Naviculales</taxon>
        <taxon>Naviculaceae</taxon>
        <taxon>Fistulifera</taxon>
    </lineage>
</organism>
<dbReference type="Gene3D" id="2.60.120.620">
    <property type="entry name" value="q2cbj1_9rhob like domain"/>
    <property type="match status" value="1"/>
</dbReference>
<dbReference type="EMBL" id="BDSP01000052">
    <property type="protein sequence ID" value="GAX12500.1"/>
    <property type="molecule type" value="Genomic_DNA"/>
</dbReference>
<sequence>MSTPLPSFVRPTILNEINKQVVRRKLARQRHCIIEQGIQPDYLDSLFPPLLELFEPQSVQYNGGIAGVKDWKISCYLEVMPGGVPTTEPNVELLQLFLPLLEACNSLFCHWYRQQHACNHKSNNKTPDVQCERLMTFITRYTPAPGEQALLKHVDGAGKVDGSIVVALPIDRWSPGGDHSFEGGGLTFWDGKGSDGKPLETHYDTRSGDIAFIDRAVWHQADPITKGTRWALVIFYKVL</sequence>
<evidence type="ECO:0008006" key="3">
    <source>
        <dbReference type="Google" id="ProtNLM"/>
    </source>
</evidence>